<accession>A0ABS2CL77</accession>
<dbReference type="RefSeq" id="WP_204130403.1">
    <property type="nucleotide sequence ID" value="NZ_JAFDVD010000007.1"/>
</dbReference>
<evidence type="ECO:0000259" key="1">
    <source>
        <dbReference type="Pfam" id="PF00501"/>
    </source>
</evidence>
<evidence type="ECO:0000313" key="4">
    <source>
        <dbReference type="Proteomes" id="UP001430172"/>
    </source>
</evidence>
<dbReference type="SUPFAM" id="SSF56801">
    <property type="entry name" value="Acetyl-CoA synthetase-like"/>
    <property type="match status" value="1"/>
</dbReference>
<protein>
    <submittedName>
        <fullName evidence="3">AMP-binding protein</fullName>
    </submittedName>
</protein>
<evidence type="ECO:0000259" key="2">
    <source>
        <dbReference type="Pfam" id="PF13193"/>
    </source>
</evidence>
<dbReference type="InterPro" id="IPR000873">
    <property type="entry name" value="AMP-dep_synth/lig_dom"/>
</dbReference>
<dbReference type="EMBL" id="JAFDVD010000007">
    <property type="protein sequence ID" value="MBM6399911.1"/>
    <property type="molecule type" value="Genomic_DNA"/>
</dbReference>
<dbReference type="InterPro" id="IPR050237">
    <property type="entry name" value="ATP-dep_AMP-bd_enzyme"/>
</dbReference>
<dbReference type="Pfam" id="PF13193">
    <property type="entry name" value="AMP-binding_C"/>
    <property type="match status" value="1"/>
</dbReference>
<comment type="caution">
    <text evidence="3">The sequence shown here is derived from an EMBL/GenBank/DDBJ whole genome shotgun (WGS) entry which is preliminary data.</text>
</comment>
<organism evidence="3 4">
    <name type="scientific">Phycicoccus sonneratiae</name>
    <dbReference type="NCBI Taxonomy" id="2807628"/>
    <lineage>
        <taxon>Bacteria</taxon>
        <taxon>Bacillati</taxon>
        <taxon>Actinomycetota</taxon>
        <taxon>Actinomycetes</taxon>
        <taxon>Micrococcales</taxon>
        <taxon>Intrasporangiaceae</taxon>
        <taxon>Phycicoccus</taxon>
    </lineage>
</organism>
<evidence type="ECO:0000313" key="3">
    <source>
        <dbReference type="EMBL" id="MBM6399911.1"/>
    </source>
</evidence>
<dbReference type="Pfam" id="PF00501">
    <property type="entry name" value="AMP-binding"/>
    <property type="match status" value="1"/>
</dbReference>
<feature type="domain" description="AMP-binding enzyme C-terminal" evidence="2">
    <location>
        <begin position="300"/>
        <end position="374"/>
    </location>
</feature>
<reference evidence="3" key="1">
    <citation type="submission" date="2021-02" db="EMBL/GenBank/DDBJ databases">
        <title>Phycicoccus sp. MQZ13P-5T, whole genome shotgun sequence.</title>
        <authorList>
            <person name="Tuo L."/>
        </authorList>
    </citation>
    <scope>NUCLEOTIDE SEQUENCE</scope>
    <source>
        <strain evidence="3">MQZ13P-5</strain>
    </source>
</reference>
<dbReference type="InterPro" id="IPR020845">
    <property type="entry name" value="AMP-binding_CS"/>
</dbReference>
<feature type="domain" description="AMP-dependent synthetase/ligase" evidence="1">
    <location>
        <begin position="47"/>
        <end position="216"/>
    </location>
</feature>
<dbReference type="InterPro" id="IPR042099">
    <property type="entry name" value="ANL_N_sf"/>
</dbReference>
<dbReference type="InterPro" id="IPR025110">
    <property type="entry name" value="AMP-bd_C"/>
</dbReference>
<dbReference type="InterPro" id="IPR045851">
    <property type="entry name" value="AMP-bd_C_sf"/>
</dbReference>
<sequence length="388" mass="40044">MDLDPLPVPLGEDARSVLPRLRRALDGGGAVLPHVAGSPPPALPRFAAAALPDDLAVVVGTSGSTGTPKLAMLGAAALTASAHATHERLGGPGQWLLTLPAGHVAGLQVLLRGLDAGTVPVSVDLSTGFSPTAFAAGVRRLDPEHRHYTSLVPTQLVRLLEDPAATSALASLHGVLVGGAATPLALRRRAEAAGIRVVTTYGMSETCGGCVYDGRTLTGATVRIDDEGRVHLGGAMLAHGYLGRPDLTFGSFAVDPDGSRWFRTDDAGRVDEDGRLHVDGRLDDVVVTGGMKVAPRPVEEAAVEHVPGVREAVVVGTPDPEWGQAVSLLVVPEAGARPLSVVEVREHLRGHVPDHALPRRVTAAGAVPLRGPGKPDRAAVAALFDVRG</sequence>
<keyword evidence="4" id="KW-1185">Reference proteome</keyword>
<name>A0ABS2CL77_9MICO</name>
<dbReference type="NCBIfam" id="NF005877">
    <property type="entry name" value="PRK07824.1"/>
    <property type="match status" value="1"/>
</dbReference>
<dbReference type="PANTHER" id="PTHR43767:SF1">
    <property type="entry name" value="NONRIBOSOMAL PEPTIDE SYNTHASE PES1 (EUROFUNG)-RELATED"/>
    <property type="match status" value="1"/>
</dbReference>
<gene>
    <name evidence="3" type="ORF">JQN70_05910</name>
</gene>
<dbReference type="Proteomes" id="UP001430172">
    <property type="component" value="Unassembled WGS sequence"/>
</dbReference>
<dbReference type="PROSITE" id="PS00455">
    <property type="entry name" value="AMP_BINDING"/>
    <property type="match status" value="1"/>
</dbReference>
<proteinExistence type="predicted"/>
<dbReference type="PANTHER" id="PTHR43767">
    <property type="entry name" value="LONG-CHAIN-FATTY-ACID--COA LIGASE"/>
    <property type="match status" value="1"/>
</dbReference>
<dbReference type="Gene3D" id="3.30.300.30">
    <property type="match status" value="1"/>
</dbReference>
<dbReference type="Gene3D" id="3.40.50.12780">
    <property type="entry name" value="N-terminal domain of ligase-like"/>
    <property type="match status" value="1"/>
</dbReference>